<organism evidence="1 2">
    <name type="scientific">Blautia caccae</name>
    <dbReference type="NCBI Taxonomy" id="3133175"/>
    <lineage>
        <taxon>Bacteria</taxon>
        <taxon>Bacillati</taxon>
        <taxon>Bacillota</taxon>
        <taxon>Clostridia</taxon>
        <taxon>Lachnospirales</taxon>
        <taxon>Lachnospiraceae</taxon>
        <taxon>Blautia</taxon>
    </lineage>
</organism>
<gene>
    <name evidence="1" type="ORF">WMO65_01435</name>
</gene>
<name>A0ABV1DKK1_9FIRM</name>
<keyword evidence="2" id="KW-1185">Reference proteome</keyword>
<dbReference type="EMBL" id="JBBMFP010000001">
    <property type="protein sequence ID" value="MEQ2429659.1"/>
    <property type="molecule type" value="Genomic_DNA"/>
</dbReference>
<evidence type="ECO:0000313" key="1">
    <source>
        <dbReference type="EMBL" id="MEQ2429659.1"/>
    </source>
</evidence>
<proteinExistence type="predicted"/>
<evidence type="ECO:0000313" key="2">
    <source>
        <dbReference type="Proteomes" id="UP001457898"/>
    </source>
</evidence>
<accession>A0ABV1DKK1</accession>
<dbReference type="Proteomes" id="UP001457898">
    <property type="component" value="Unassembled WGS sequence"/>
</dbReference>
<comment type="caution">
    <text evidence="1">The sequence shown here is derived from an EMBL/GenBank/DDBJ whole genome shotgun (WGS) entry which is preliminary data.</text>
</comment>
<reference evidence="1 2" key="1">
    <citation type="submission" date="2024-03" db="EMBL/GenBank/DDBJ databases">
        <title>Human intestinal bacterial collection.</title>
        <authorList>
            <person name="Pauvert C."/>
            <person name="Hitch T.C.A."/>
            <person name="Clavel T."/>
        </authorList>
    </citation>
    <scope>NUCLEOTIDE SEQUENCE [LARGE SCALE GENOMIC DNA]</scope>
    <source>
        <strain evidence="1 2">CLA-SR-H028</strain>
    </source>
</reference>
<dbReference type="RefSeq" id="WP_349063555.1">
    <property type="nucleotide sequence ID" value="NZ_JBBMFP010000001.1"/>
</dbReference>
<protein>
    <recommendedName>
        <fullName evidence="3">Large polyvalent protein associated domain-containing protein</fullName>
    </recommendedName>
</protein>
<sequence>MMNNLKIDGIDAIEKCVGEFQIWAQGILPYGKMKVKIYENKDGVFTGYTDVRIIRKFDNAPEGAVGHGKTIDEALMDTLNYFIEIVKEDYPIEKYPDGLLEENIVYSEFSDF</sequence>
<evidence type="ECO:0008006" key="3">
    <source>
        <dbReference type="Google" id="ProtNLM"/>
    </source>
</evidence>